<dbReference type="PANTHER" id="PTHR35372">
    <property type="entry name" value="ATP BINDING PROTEIN-RELATED"/>
    <property type="match status" value="1"/>
</dbReference>
<dbReference type="SMART" id="SM00885">
    <property type="entry name" value="D5_N"/>
    <property type="match status" value="1"/>
</dbReference>
<dbReference type="CDD" id="cd04859">
    <property type="entry name" value="Prim_Pol"/>
    <property type="match status" value="1"/>
</dbReference>
<proteinExistence type="predicted"/>
<sequence>MATATLPSPLGVAALQYARRGWRVFPCRERDDSYQNSAGKRVLLKAKAPYVRHGVDEATADEEQIKAWWKRWPEAMIGLALGDAQDDRGNLFVLDFDPRHDVETGEEWTLESLKGELEALTDCQLPTSLAVRTPSTGVHVYLTQPEGSGEQLRNRAGTKKNNLPQHVDVRAKGGYVIVPPSYCYGGVESGAAEGQYRWLRGKADAAVVAAPDAVIALCQTKGKAAGGEPAPRREETVTPIRPLPASIDAEMAAELRKYAMRGLDLECQDIRAAKSGARNAELNNSALKIASLVAAGVLDATIARSSIEAAARDNPGRDDDAQLLATIESGWSAGIERPRDLEEIASAIRARLSRPRSRPASSQQPRPSQAAASSPAPSNDDNGAPSSHSGWSGDQEAEAGGGGDDAEDQAAADDECARYPLTDLGNAERFRRRFGRDFLYVPEWGWLAWDGKRWNRDQANGLVARAVYDTVRAIGREAKLVEESGDKDWPDAKPGARDFVVKATKTSVTMYSDTIRAWGRTSESAGHLACIARLAEPYLTARPADFDADPMMINLLNWTLEFGTPPGTNEPAFRLLPFNREHRITKLAAVEWDPDAKCPIYDRFLGEVQPDPEMRGFLHAWGGYNLTGSISAQKFVLNYGEGANGKSTWVDTVAWMIGDYSRSCGIETFVDQGRQRKGGDATPDLAALTGRRMVRTAEPEKGAKFSDGLIKALTGGEPMNVRELNMPFYEMIVTFKVTCSANIKPQIGTDHGIKRRVRLVPWDVIIPDERQDDQLTAKLKAEGSGILNHLIQGCLAWMRDGLPEPEAIKEATRDYQEENDPLGRFLGLCVAPGKPEERVQSSLLYDIFRAWAKWAGEENASGKPWSQKWFTNQMKLKGHKTIQSNTIQWIGIVALKAVRDFVDAEGNVIVEQATSSHSPSSSAALDPDDPY</sequence>
<organism evidence="6 7">
    <name type="scientific">Sphingomonas montanisoli</name>
    <dbReference type="NCBI Taxonomy" id="2606412"/>
    <lineage>
        <taxon>Bacteria</taxon>
        <taxon>Pseudomonadati</taxon>
        <taxon>Pseudomonadota</taxon>
        <taxon>Alphaproteobacteria</taxon>
        <taxon>Sphingomonadales</taxon>
        <taxon>Sphingomonadaceae</taxon>
        <taxon>Sphingomonas</taxon>
    </lineage>
</organism>
<dbReference type="InterPro" id="IPR015330">
    <property type="entry name" value="DNA_primase/pol_bifunc_N"/>
</dbReference>
<dbReference type="InterPro" id="IPR027417">
    <property type="entry name" value="P-loop_NTPase"/>
</dbReference>
<feature type="compositionally biased region" description="Polar residues" evidence="4">
    <location>
        <begin position="379"/>
        <end position="392"/>
    </location>
</feature>
<dbReference type="Proteomes" id="UP000322077">
    <property type="component" value="Unassembled WGS sequence"/>
</dbReference>
<feature type="domain" description="SF3 helicase" evidence="5">
    <location>
        <begin position="613"/>
        <end position="775"/>
    </location>
</feature>
<evidence type="ECO:0000256" key="4">
    <source>
        <dbReference type="SAM" id="MobiDB-lite"/>
    </source>
</evidence>
<dbReference type="PROSITE" id="PS51206">
    <property type="entry name" value="SF3_HELICASE_1"/>
    <property type="match status" value="1"/>
</dbReference>
<dbReference type="InterPro" id="IPR006500">
    <property type="entry name" value="Helicase_put_C_phage/plasmid"/>
</dbReference>
<evidence type="ECO:0000259" key="5">
    <source>
        <dbReference type="PROSITE" id="PS51206"/>
    </source>
</evidence>
<dbReference type="InterPro" id="IPR051620">
    <property type="entry name" value="ORF904-like_C"/>
</dbReference>
<comment type="caution">
    <text evidence="6">The sequence shown here is derived from an EMBL/GenBank/DDBJ whole genome shotgun (WGS) entry which is preliminary data.</text>
</comment>
<dbReference type="PANTHER" id="PTHR35372:SF2">
    <property type="entry name" value="SF3 HELICASE DOMAIN-CONTAINING PROTEIN"/>
    <property type="match status" value="1"/>
</dbReference>
<reference evidence="6 7" key="1">
    <citation type="submission" date="2019-08" db="EMBL/GenBank/DDBJ databases">
        <authorList>
            <person name="Wang G."/>
            <person name="Xu Z."/>
        </authorList>
    </citation>
    <scope>NUCLEOTIDE SEQUENCE [LARGE SCALE GENOMIC DNA]</scope>
    <source>
        <strain evidence="6 7">ZX</strain>
    </source>
</reference>
<keyword evidence="2" id="KW-0378">Hydrolase</keyword>
<dbReference type="NCBIfam" id="TIGR01613">
    <property type="entry name" value="primase_Cterm"/>
    <property type="match status" value="1"/>
</dbReference>
<accession>A0A5D9C4U1</accession>
<keyword evidence="7" id="KW-1185">Reference proteome</keyword>
<evidence type="ECO:0000313" key="7">
    <source>
        <dbReference type="Proteomes" id="UP000322077"/>
    </source>
</evidence>
<protein>
    <submittedName>
        <fullName evidence="6">DNA primase</fullName>
    </submittedName>
</protein>
<name>A0A5D9C4U1_9SPHN</name>
<dbReference type="GO" id="GO:0016787">
    <property type="term" value="F:hydrolase activity"/>
    <property type="evidence" value="ECO:0007669"/>
    <property type="project" value="UniProtKB-KW"/>
</dbReference>
<dbReference type="Gene3D" id="3.40.50.300">
    <property type="entry name" value="P-loop containing nucleotide triphosphate hydrolases"/>
    <property type="match status" value="1"/>
</dbReference>
<dbReference type="EMBL" id="VTOU01000003">
    <property type="protein sequence ID" value="TZG26493.1"/>
    <property type="molecule type" value="Genomic_DNA"/>
</dbReference>
<feature type="region of interest" description="Disordered" evidence="4">
    <location>
        <begin position="350"/>
        <end position="410"/>
    </location>
</feature>
<gene>
    <name evidence="6" type="ORF">FYJ91_16355</name>
</gene>
<keyword evidence="3" id="KW-0067">ATP-binding</keyword>
<dbReference type="RefSeq" id="WP_149523295.1">
    <property type="nucleotide sequence ID" value="NZ_VTOU01000003.1"/>
</dbReference>
<evidence type="ECO:0000256" key="3">
    <source>
        <dbReference type="ARBA" id="ARBA00022840"/>
    </source>
</evidence>
<dbReference type="Pfam" id="PF08706">
    <property type="entry name" value="D5_N"/>
    <property type="match status" value="1"/>
</dbReference>
<evidence type="ECO:0000256" key="1">
    <source>
        <dbReference type="ARBA" id="ARBA00022741"/>
    </source>
</evidence>
<dbReference type="SMART" id="SM00943">
    <property type="entry name" value="Prim-Pol"/>
    <property type="match status" value="1"/>
</dbReference>
<feature type="compositionally biased region" description="Low complexity" evidence="4">
    <location>
        <begin position="358"/>
        <end position="378"/>
    </location>
</feature>
<dbReference type="AlphaFoldDB" id="A0A5D9C4U1"/>
<dbReference type="SUPFAM" id="SSF56747">
    <property type="entry name" value="Prim-pol domain"/>
    <property type="match status" value="1"/>
</dbReference>
<evidence type="ECO:0000256" key="2">
    <source>
        <dbReference type="ARBA" id="ARBA00022801"/>
    </source>
</evidence>
<dbReference type="GO" id="GO:0005524">
    <property type="term" value="F:ATP binding"/>
    <property type="evidence" value="ECO:0007669"/>
    <property type="project" value="UniProtKB-KW"/>
</dbReference>
<dbReference type="InterPro" id="IPR014818">
    <property type="entry name" value="Phage/plasmid_primase_P4_C"/>
</dbReference>
<keyword evidence="1" id="KW-0547">Nucleotide-binding</keyword>
<evidence type="ECO:0000313" key="6">
    <source>
        <dbReference type="EMBL" id="TZG26493.1"/>
    </source>
</evidence>
<dbReference type="Pfam" id="PF09250">
    <property type="entry name" value="Prim-Pol"/>
    <property type="match status" value="1"/>
</dbReference>
<dbReference type="InterPro" id="IPR014015">
    <property type="entry name" value="Helicase_SF3_DNA-vir"/>
</dbReference>